<feature type="region of interest" description="Disordered" evidence="1">
    <location>
        <begin position="150"/>
        <end position="191"/>
    </location>
</feature>
<sequence>MCPYPPPRTRCPALVPAPSLPTAPPPAAPRPHTPVPAAPHPYLRPRTSGPVPARRPRASPPAASPLRRPCALPPARICTCPAPVPAPPAPPVPTCPAAPFPSRPRSRRPTRRRPTVPARTCRPACTRTHTYPRPHSRRVIARRVAARPHLYPPRTRGPIPAAALFTPRRRPPTRCPASTHTHPPPCTHPYPHTRVAATRPVPVPGRSSADVTGGSVVSGRIGHVTY</sequence>
<comment type="caution">
    <text evidence="2">The sequence shown here is derived from an EMBL/GenBank/DDBJ whole genome shotgun (WGS) entry which is preliminary data.</text>
</comment>
<feature type="region of interest" description="Disordered" evidence="1">
    <location>
        <begin position="95"/>
        <end position="119"/>
    </location>
</feature>
<dbReference type="EMBL" id="JARJCW010000077">
    <property type="protein sequence ID" value="KAJ7197572.1"/>
    <property type="molecule type" value="Genomic_DNA"/>
</dbReference>
<proteinExistence type="predicted"/>
<gene>
    <name evidence="2" type="ORF">GGX14DRAFT_574052</name>
</gene>
<organism evidence="2 3">
    <name type="scientific">Mycena pura</name>
    <dbReference type="NCBI Taxonomy" id="153505"/>
    <lineage>
        <taxon>Eukaryota</taxon>
        <taxon>Fungi</taxon>
        <taxon>Dikarya</taxon>
        <taxon>Basidiomycota</taxon>
        <taxon>Agaricomycotina</taxon>
        <taxon>Agaricomycetes</taxon>
        <taxon>Agaricomycetidae</taxon>
        <taxon>Agaricales</taxon>
        <taxon>Marasmiineae</taxon>
        <taxon>Mycenaceae</taxon>
        <taxon>Mycena</taxon>
    </lineage>
</organism>
<feature type="compositionally biased region" description="Pro residues" evidence="1">
    <location>
        <begin position="18"/>
        <end position="39"/>
    </location>
</feature>
<evidence type="ECO:0000256" key="1">
    <source>
        <dbReference type="SAM" id="MobiDB-lite"/>
    </source>
</evidence>
<reference evidence="2" key="1">
    <citation type="submission" date="2023-03" db="EMBL/GenBank/DDBJ databases">
        <title>Massive genome expansion in bonnet fungi (Mycena s.s.) driven by repeated elements and novel gene families across ecological guilds.</title>
        <authorList>
            <consortium name="Lawrence Berkeley National Laboratory"/>
            <person name="Harder C.B."/>
            <person name="Miyauchi S."/>
            <person name="Viragh M."/>
            <person name="Kuo A."/>
            <person name="Thoen E."/>
            <person name="Andreopoulos B."/>
            <person name="Lu D."/>
            <person name="Skrede I."/>
            <person name="Drula E."/>
            <person name="Henrissat B."/>
            <person name="Morin E."/>
            <person name="Kohler A."/>
            <person name="Barry K."/>
            <person name="LaButti K."/>
            <person name="Morin E."/>
            <person name="Salamov A."/>
            <person name="Lipzen A."/>
            <person name="Mereny Z."/>
            <person name="Hegedus B."/>
            <person name="Baldrian P."/>
            <person name="Stursova M."/>
            <person name="Weitz H."/>
            <person name="Taylor A."/>
            <person name="Grigoriev I.V."/>
            <person name="Nagy L.G."/>
            <person name="Martin F."/>
            <person name="Kauserud H."/>
        </authorList>
    </citation>
    <scope>NUCLEOTIDE SEQUENCE</scope>
    <source>
        <strain evidence="2">9144</strain>
    </source>
</reference>
<keyword evidence="3" id="KW-1185">Reference proteome</keyword>
<dbReference type="Proteomes" id="UP001219525">
    <property type="component" value="Unassembled WGS sequence"/>
</dbReference>
<accession>A0AAD6V214</accession>
<protein>
    <submittedName>
        <fullName evidence="2">Uncharacterized protein</fullName>
    </submittedName>
</protein>
<dbReference type="AlphaFoldDB" id="A0AAD6V214"/>
<evidence type="ECO:0000313" key="2">
    <source>
        <dbReference type="EMBL" id="KAJ7197572.1"/>
    </source>
</evidence>
<dbReference type="PRINTS" id="PR01217">
    <property type="entry name" value="PRICHEXTENSN"/>
</dbReference>
<evidence type="ECO:0000313" key="3">
    <source>
        <dbReference type="Proteomes" id="UP001219525"/>
    </source>
</evidence>
<feature type="region of interest" description="Disordered" evidence="1">
    <location>
        <begin position="1"/>
        <end position="68"/>
    </location>
</feature>
<name>A0AAD6V214_9AGAR</name>
<feature type="compositionally biased region" description="Basic residues" evidence="1">
    <location>
        <begin position="104"/>
        <end position="114"/>
    </location>
</feature>